<dbReference type="Proteomes" id="UP000248863">
    <property type="component" value="Unassembled WGS sequence"/>
</dbReference>
<dbReference type="SUPFAM" id="SSF56003">
    <property type="entry name" value="Molybdenum cofactor-binding domain"/>
    <property type="match status" value="1"/>
</dbReference>
<sequence length="342" mass="35716">MGGALMKHRGRGIASMWYPVGFTGYSNPSGAVVKLNEDGSAVVLTGTVETGQGSLGALSQIAAEALGIAPNDIHIVSGDTDTCPMDTGAIASRTTYITGNAVRLAAEMARGTLFQVASGMLGVKPDQLEAKDRKIQVKGFPSRAAALADVCSRAYNGVGTPPIGSATWDPPMVPMDAEGQGKPFGTYVYATQIAEVDVDDETGEVEVLRITASHDCGTAVNPMLVEGQIDGGVYMGLGFGLYEEILFDKTGRQVNCNLTNYILPTSLDMPEIDEDIVENFDETGPFGAKAVGEPSLVPTAAAVTNAIYDAVGVRITSLPATSEKVLKALKAKRAAEQKQIPA</sequence>
<dbReference type="GO" id="GO:0016491">
    <property type="term" value="F:oxidoreductase activity"/>
    <property type="evidence" value="ECO:0007669"/>
    <property type="project" value="InterPro"/>
</dbReference>
<dbReference type="InterPro" id="IPR046867">
    <property type="entry name" value="AldOxase/xan_DH_MoCoBD2"/>
</dbReference>
<keyword evidence="3" id="KW-1185">Reference proteome</keyword>
<proteinExistence type="predicted"/>
<dbReference type="OrthoDB" id="8050011at2"/>
<dbReference type="InterPro" id="IPR037165">
    <property type="entry name" value="AldOxase/xan_DH_Mopterin-bd_sf"/>
</dbReference>
<dbReference type="Pfam" id="PF20256">
    <property type="entry name" value="MoCoBD_2"/>
    <property type="match status" value="1"/>
</dbReference>
<dbReference type="PANTHER" id="PTHR47495:SF2">
    <property type="entry name" value="ALDEHYDE DEHYDROGENASE"/>
    <property type="match status" value="1"/>
</dbReference>
<evidence type="ECO:0000259" key="1">
    <source>
        <dbReference type="Pfam" id="PF20256"/>
    </source>
</evidence>
<dbReference type="InterPro" id="IPR052516">
    <property type="entry name" value="N-heterocyclic_Hydroxylase"/>
</dbReference>
<protein>
    <recommendedName>
        <fullName evidence="1">Aldehyde oxidase/xanthine dehydrogenase second molybdopterin binding domain-containing protein</fullName>
    </recommendedName>
</protein>
<accession>A0A327K583</accession>
<dbReference type="EMBL" id="NPEU01000395">
    <property type="protein sequence ID" value="RAI32903.1"/>
    <property type="molecule type" value="Genomic_DNA"/>
</dbReference>
<feature type="domain" description="Aldehyde oxidase/xanthine dehydrogenase second molybdopterin binding" evidence="1">
    <location>
        <begin position="7"/>
        <end position="270"/>
    </location>
</feature>
<evidence type="ECO:0000313" key="3">
    <source>
        <dbReference type="Proteomes" id="UP000248863"/>
    </source>
</evidence>
<reference evidence="2 3" key="1">
    <citation type="submission" date="2017-07" db="EMBL/GenBank/DDBJ databases">
        <title>Draft Genome Sequences of Select Purple Nonsulfur Bacteria.</title>
        <authorList>
            <person name="Lasarre B."/>
            <person name="Mckinlay J.B."/>
        </authorList>
    </citation>
    <scope>NUCLEOTIDE SEQUENCE [LARGE SCALE GENOMIC DNA]</scope>
    <source>
        <strain evidence="2 3">DSM 11907</strain>
    </source>
</reference>
<name>A0A327K583_9BRAD</name>
<dbReference type="Gene3D" id="3.30.365.10">
    <property type="entry name" value="Aldehyde oxidase/xanthine dehydrogenase, molybdopterin binding domain"/>
    <property type="match status" value="2"/>
</dbReference>
<evidence type="ECO:0000313" key="2">
    <source>
        <dbReference type="EMBL" id="RAI32903.1"/>
    </source>
</evidence>
<gene>
    <name evidence="2" type="ORF">CH338_23420</name>
</gene>
<organism evidence="2 3">
    <name type="scientific">Rhodoplanes elegans</name>
    <dbReference type="NCBI Taxonomy" id="29408"/>
    <lineage>
        <taxon>Bacteria</taxon>
        <taxon>Pseudomonadati</taxon>
        <taxon>Pseudomonadota</taxon>
        <taxon>Alphaproteobacteria</taxon>
        <taxon>Hyphomicrobiales</taxon>
        <taxon>Nitrobacteraceae</taxon>
        <taxon>Rhodoplanes</taxon>
    </lineage>
</organism>
<comment type="caution">
    <text evidence="2">The sequence shown here is derived from an EMBL/GenBank/DDBJ whole genome shotgun (WGS) entry which is preliminary data.</text>
</comment>
<dbReference type="PANTHER" id="PTHR47495">
    <property type="entry name" value="ALDEHYDE DEHYDROGENASE"/>
    <property type="match status" value="1"/>
</dbReference>
<dbReference type="AlphaFoldDB" id="A0A327K583"/>